<dbReference type="AlphaFoldDB" id="A0A239HML9"/>
<dbReference type="Gene3D" id="3.40.30.10">
    <property type="entry name" value="Glutaredoxin"/>
    <property type="match status" value="1"/>
</dbReference>
<evidence type="ECO:0000313" key="1">
    <source>
        <dbReference type="EMBL" id="SNS82093.1"/>
    </source>
</evidence>
<evidence type="ECO:0000313" key="2">
    <source>
        <dbReference type="Proteomes" id="UP000198393"/>
    </source>
</evidence>
<organism evidence="1 2">
    <name type="scientific">Ekhidna lutea</name>
    <dbReference type="NCBI Taxonomy" id="447679"/>
    <lineage>
        <taxon>Bacteria</taxon>
        <taxon>Pseudomonadati</taxon>
        <taxon>Bacteroidota</taxon>
        <taxon>Cytophagia</taxon>
        <taxon>Cytophagales</taxon>
        <taxon>Reichenbachiellaceae</taxon>
        <taxon>Ekhidna</taxon>
    </lineage>
</organism>
<dbReference type="RefSeq" id="WP_089356115.1">
    <property type="nucleotide sequence ID" value="NZ_FZPD01000002.1"/>
</dbReference>
<proteinExistence type="predicted"/>
<dbReference type="EMBL" id="FZPD01000002">
    <property type="protein sequence ID" value="SNS82093.1"/>
    <property type="molecule type" value="Genomic_DNA"/>
</dbReference>
<accession>A0A239HML9</accession>
<gene>
    <name evidence="1" type="ORF">SAMN05421640_1377</name>
</gene>
<keyword evidence="2" id="KW-1185">Reference proteome</keyword>
<evidence type="ECO:0008006" key="3">
    <source>
        <dbReference type="Google" id="ProtNLM"/>
    </source>
</evidence>
<sequence length="139" mass="16215">MKVSKNEILYIYDSSDIQQREGLIYAKSLRHYETKELDIRHDKITQLQLSNLAEKLGIKAKKLINVDGEIQLSEVMELDSHDFLDYLSSNLEMLKTPIAVYHDHALFVESQYELIKEDGINSRTDVQTSKTLKQRETRD</sequence>
<protein>
    <recommendedName>
        <fullName evidence="3">Arsenate reductase, glutaredoxin family</fullName>
    </recommendedName>
</protein>
<dbReference type="Proteomes" id="UP000198393">
    <property type="component" value="Unassembled WGS sequence"/>
</dbReference>
<reference evidence="1 2" key="1">
    <citation type="submission" date="2017-06" db="EMBL/GenBank/DDBJ databases">
        <authorList>
            <person name="Kim H.J."/>
            <person name="Triplett B.A."/>
        </authorList>
    </citation>
    <scope>NUCLEOTIDE SEQUENCE [LARGE SCALE GENOMIC DNA]</scope>
    <source>
        <strain evidence="1 2">DSM 19307</strain>
    </source>
</reference>
<name>A0A239HML9_EKHLU</name>